<evidence type="ECO:0008006" key="3">
    <source>
        <dbReference type="Google" id="ProtNLM"/>
    </source>
</evidence>
<accession>A0A250X269</accession>
<sequence>MPPEQRLAQELQIACVDQMSHSTCSQQMTILWSSQNLCTIFSQYHETSKAAIQQLLSASTASLNSRDTFLLVQVLSKSEYAMPKAQSQTLVQCIQNNLQDMSLSNVVTLTINLSKVKMRRSLSLIHKLALAVVAHLEDADSAQLSWFIWALGRYRTPIPWKVMSLLLDHFKSWLPWSNGSDIARVLFSLPWLCQPGPDNDRVLKKRKLFLLDLARKSQECLPDCTPQELVWMLRGFNRLSYYPGAIWMKLHRNACRLREAQFDPVLKDKMRAEYQRILSLG</sequence>
<name>A0A250X269_9CHLO</name>
<dbReference type="OrthoDB" id="552105at2759"/>
<dbReference type="Proteomes" id="UP000232323">
    <property type="component" value="Unassembled WGS sequence"/>
</dbReference>
<proteinExistence type="predicted"/>
<dbReference type="AlphaFoldDB" id="A0A250X269"/>
<reference evidence="1 2" key="1">
    <citation type="submission" date="2017-08" db="EMBL/GenBank/DDBJ databases">
        <title>Acidophilic green algal genome provides insights into adaptation to an acidic environment.</title>
        <authorList>
            <person name="Hirooka S."/>
            <person name="Hirose Y."/>
            <person name="Kanesaki Y."/>
            <person name="Higuchi S."/>
            <person name="Fujiwara T."/>
            <person name="Onuma R."/>
            <person name="Era A."/>
            <person name="Ohbayashi R."/>
            <person name="Uzuka A."/>
            <person name="Nozaki H."/>
            <person name="Yoshikawa H."/>
            <person name="Miyagishima S.Y."/>
        </authorList>
    </citation>
    <scope>NUCLEOTIDE SEQUENCE [LARGE SCALE GENOMIC DNA]</scope>
    <source>
        <strain evidence="1 2">NIES-2499</strain>
    </source>
</reference>
<evidence type="ECO:0000313" key="2">
    <source>
        <dbReference type="Proteomes" id="UP000232323"/>
    </source>
</evidence>
<dbReference type="EMBL" id="BEGY01000020">
    <property type="protein sequence ID" value="GAX76840.1"/>
    <property type="molecule type" value="Genomic_DNA"/>
</dbReference>
<evidence type="ECO:0000313" key="1">
    <source>
        <dbReference type="EMBL" id="GAX76840.1"/>
    </source>
</evidence>
<gene>
    <name evidence="1" type="ORF">CEUSTIGMA_g4286.t1</name>
</gene>
<keyword evidence="2" id="KW-1185">Reference proteome</keyword>
<protein>
    <recommendedName>
        <fullName evidence="3">Nucleolar pre-ribosomal-associated protein 1 C-terminal domain-containing protein</fullName>
    </recommendedName>
</protein>
<organism evidence="1 2">
    <name type="scientific">Chlamydomonas eustigma</name>
    <dbReference type="NCBI Taxonomy" id="1157962"/>
    <lineage>
        <taxon>Eukaryota</taxon>
        <taxon>Viridiplantae</taxon>
        <taxon>Chlorophyta</taxon>
        <taxon>core chlorophytes</taxon>
        <taxon>Chlorophyceae</taxon>
        <taxon>CS clade</taxon>
        <taxon>Chlamydomonadales</taxon>
        <taxon>Chlamydomonadaceae</taxon>
        <taxon>Chlamydomonas</taxon>
    </lineage>
</organism>
<comment type="caution">
    <text evidence="1">The sequence shown here is derived from an EMBL/GenBank/DDBJ whole genome shotgun (WGS) entry which is preliminary data.</text>
</comment>